<dbReference type="AlphaFoldDB" id="A0A7H2PRR7"/>
<dbReference type="Gene3D" id="3.40.1010.10">
    <property type="entry name" value="Cobalt-precorrin-4 Transmethylase, Domain 1"/>
    <property type="match status" value="1"/>
</dbReference>
<name>A0A7H2PRR7_9GAMM</name>
<feature type="domain" description="Tetrapyrrole methylase" evidence="1">
    <location>
        <begin position="3"/>
        <end position="129"/>
    </location>
</feature>
<dbReference type="Pfam" id="PF00590">
    <property type="entry name" value="TP_methylase"/>
    <property type="match status" value="1"/>
</dbReference>
<dbReference type="Proteomes" id="UP000516862">
    <property type="component" value="Chromosome"/>
</dbReference>
<dbReference type="GO" id="GO:0008168">
    <property type="term" value="F:methyltransferase activity"/>
    <property type="evidence" value="ECO:0007669"/>
    <property type="project" value="InterPro"/>
</dbReference>
<proteinExistence type="predicted"/>
<gene>
    <name evidence="2" type="ORF">IC796_00770</name>
</gene>
<evidence type="ECO:0000313" key="3">
    <source>
        <dbReference type="Proteomes" id="UP000516862"/>
    </source>
</evidence>
<dbReference type="InterPro" id="IPR014777">
    <property type="entry name" value="4pyrrole_Mease_sub1"/>
</dbReference>
<dbReference type="InterPro" id="IPR035996">
    <property type="entry name" value="4pyrrol_Methylase_sf"/>
</dbReference>
<protein>
    <recommendedName>
        <fullName evidence="1">Tetrapyrrole methylase domain-containing protein</fullName>
    </recommendedName>
</protein>
<dbReference type="EMBL" id="CP061561">
    <property type="protein sequence ID" value="QNX05550.1"/>
    <property type="molecule type" value="Genomic_DNA"/>
</dbReference>
<accession>A0A7H2PRR7</accession>
<sequence length="262" mass="29621">MKKINIVGGGLRSANQMTLEAISIIRSSSFILVWGGLIEGITEILNDINPNWKDISSFYLNNADDTVNYQILNKKVIEAVREFDNLSIIVYGHPKVGVTFSQNIQELINLSKIEADVICYPGISSFDTMLIDKSLDPLEEGTCLVDANRLILYDLNMDTSLNYFIYHVCSIGVRQTDFVSPHETTKSLYLKEKLKKHYSLDHPLELLLSPTSNHSLLKTTHGTINDLEEILKNVYFSSTLFIPAKLPSIDRVNVEFYNDLIT</sequence>
<evidence type="ECO:0000259" key="1">
    <source>
        <dbReference type="Pfam" id="PF00590"/>
    </source>
</evidence>
<reference evidence="2 3" key="2">
    <citation type="submission" date="2020-09" db="EMBL/GenBank/DDBJ databases">
        <authorList>
            <person name="Chen F.-J."/>
            <person name="Lee Y.-T."/>
        </authorList>
    </citation>
    <scope>NUCLEOTIDE SEQUENCE [LARGE SCALE GENOMIC DNA]</scope>
    <source>
        <strain evidence="2 3">AS73</strain>
    </source>
</reference>
<organism evidence="2 3">
    <name type="scientific">Acinetobacter seifertii</name>
    <dbReference type="NCBI Taxonomy" id="1530123"/>
    <lineage>
        <taxon>Bacteria</taxon>
        <taxon>Pseudomonadati</taxon>
        <taxon>Pseudomonadota</taxon>
        <taxon>Gammaproteobacteria</taxon>
        <taxon>Moraxellales</taxon>
        <taxon>Moraxellaceae</taxon>
        <taxon>Acinetobacter</taxon>
        <taxon>Acinetobacter calcoaceticus/baumannii complex</taxon>
    </lineage>
</organism>
<evidence type="ECO:0000313" key="2">
    <source>
        <dbReference type="EMBL" id="QNX05550.1"/>
    </source>
</evidence>
<dbReference type="RefSeq" id="WP_191036731.1">
    <property type="nucleotide sequence ID" value="NZ_CP061561.1"/>
</dbReference>
<dbReference type="InterPro" id="IPR000878">
    <property type="entry name" value="4pyrrol_Mease"/>
</dbReference>
<dbReference type="SUPFAM" id="SSF53790">
    <property type="entry name" value="Tetrapyrrole methylase"/>
    <property type="match status" value="1"/>
</dbReference>
<reference evidence="3" key="1">
    <citation type="submission" date="2020-09" db="EMBL/GenBank/DDBJ databases">
        <title>Clinical and molecular characterization of Acinetobacter seifertii in Taiwan.</title>
        <authorList>
            <person name="Li L.-H."/>
            <person name="Yang Y.-S."/>
            <person name="Sun J.-R."/>
            <person name="Huang T.-W."/>
            <person name="Huang W.-C."/>
            <person name="Wang Y.-C."/>
            <person name="Kuo T.-H."/>
            <person name="Kuo S.-C."/>
            <person name="Chen T.-L."/>
        </authorList>
    </citation>
    <scope>NUCLEOTIDE SEQUENCE [LARGE SCALE GENOMIC DNA]</scope>
    <source>
        <strain evidence="3">AS73</strain>
    </source>
</reference>